<sequence length="234" mass="25082">MAQANADIQAALDLQSDPADLNLLEALEGLESDSANLLMFSAAFLKAGISDSGLNALTDDFADDGEFNGDGIDELQSIESEANNALLSDARMRLQNQYGGTPPDGSSGDFSWELSQCAVLALTEPVFSAVSRNLSARREMMMGNRFSTCLEGTGFYSFSLSGSELKSFAGWTLDDASGTEQGSATSDDGNTTTFALDDNEQYSFDLFLAGLSNPSDGFTLHATRVLRVMRLTRW</sequence>
<accession>A0A2A2HZK3</accession>
<reference evidence="1 2" key="1">
    <citation type="submission" date="2017-07" db="EMBL/GenBank/DDBJ databases">
        <title>Tamlnaduibacter salinus (Mi-7) genome sequencing.</title>
        <authorList>
            <person name="Verma A."/>
            <person name="Krishnamurthi S."/>
        </authorList>
    </citation>
    <scope>NUCLEOTIDE SEQUENCE [LARGE SCALE GENOMIC DNA]</scope>
    <source>
        <strain evidence="1 2">Mi-7</strain>
    </source>
</reference>
<dbReference type="EMBL" id="NMPM01000187">
    <property type="protein sequence ID" value="PAV24424.1"/>
    <property type="molecule type" value="Genomic_DNA"/>
</dbReference>
<dbReference type="RefSeq" id="WP_095612458.1">
    <property type="nucleotide sequence ID" value="NZ_NMPM01000187.1"/>
</dbReference>
<organism evidence="1 2">
    <name type="scientific">Tamilnaduibacter salinus</name>
    <dbReference type="NCBI Taxonomy" id="1484056"/>
    <lineage>
        <taxon>Bacteria</taxon>
        <taxon>Pseudomonadati</taxon>
        <taxon>Pseudomonadota</taxon>
        <taxon>Gammaproteobacteria</taxon>
        <taxon>Pseudomonadales</taxon>
        <taxon>Marinobacteraceae</taxon>
        <taxon>Tamilnaduibacter</taxon>
    </lineage>
</organism>
<dbReference type="AlphaFoldDB" id="A0A2A2HZK3"/>
<gene>
    <name evidence="1" type="ORF">CF392_16360</name>
</gene>
<evidence type="ECO:0000313" key="2">
    <source>
        <dbReference type="Proteomes" id="UP000218332"/>
    </source>
</evidence>
<name>A0A2A2HZK3_9GAMM</name>
<keyword evidence="2" id="KW-1185">Reference proteome</keyword>
<evidence type="ECO:0000313" key="1">
    <source>
        <dbReference type="EMBL" id="PAV24424.1"/>
    </source>
</evidence>
<protein>
    <submittedName>
        <fullName evidence="1">Uncharacterized protein</fullName>
    </submittedName>
</protein>
<comment type="caution">
    <text evidence="1">The sequence shown here is derived from an EMBL/GenBank/DDBJ whole genome shotgun (WGS) entry which is preliminary data.</text>
</comment>
<proteinExistence type="predicted"/>
<dbReference type="Proteomes" id="UP000218332">
    <property type="component" value="Unassembled WGS sequence"/>
</dbReference>